<dbReference type="SUPFAM" id="SSF55486">
    <property type="entry name" value="Metalloproteases ('zincins'), catalytic domain"/>
    <property type="match status" value="1"/>
</dbReference>
<evidence type="ECO:0000256" key="2">
    <source>
        <dbReference type="ARBA" id="ARBA00010937"/>
    </source>
</evidence>
<dbReference type="InterPro" id="IPR057991">
    <property type="entry name" value="TPR_TAF2_C"/>
</dbReference>
<dbReference type="InterPro" id="IPR042097">
    <property type="entry name" value="Aminopeptidase_N-like_N_sf"/>
</dbReference>
<evidence type="ECO:0000256" key="3">
    <source>
        <dbReference type="ARBA" id="ARBA00017363"/>
    </source>
</evidence>
<evidence type="ECO:0000256" key="6">
    <source>
        <dbReference type="ARBA" id="ARBA00023242"/>
    </source>
</evidence>
<gene>
    <name evidence="11" type="primary">TAF2</name>
</gene>
<dbReference type="FunFam" id="2.60.40.1730:FF:000003">
    <property type="entry name" value="Transcription initiation factor TFIID subunit 2"/>
    <property type="match status" value="1"/>
</dbReference>
<dbReference type="GeneTree" id="ENSGT00390000000420"/>
<evidence type="ECO:0000256" key="8">
    <source>
        <dbReference type="ARBA" id="ARBA00075844"/>
    </source>
</evidence>
<keyword evidence="5" id="KW-0804">Transcription</keyword>
<proteinExistence type="inferred from homology"/>
<reference evidence="11" key="2">
    <citation type="submission" date="2025-09" db="UniProtKB">
        <authorList>
            <consortium name="Ensembl"/>
        </authorList>
    </citation>
    <scope>IDENTIFICATION</scope>
</reference>
<evidence type="ECO:0000259" key="9">
    <source>
        <dbReference type="Pfam" id="PF25316"/>
    </source>
</evidence>
<dbReference type="CDD" id="cd09839">
    <property type="entry name" value="M1_like_TAF2"/>
    <property type="match status" value="1"/>
</dbReference>
<dbReference type="Gene3D" id="2.60.40.1730">
    <property type="entry name" value="tricorn interacting facor f3 domain"/>
    <property type="match status" value="1"/>
</dbReference>
<dbReference type="InterPro" id="IPR027268">
    <property type="entry name" value="Peptidase_M4/M1_CTD_sf"/>
</dbReference>
<protein>
    <recommendedName>
        <fullName evidence="3">Transcription initiation factor TFIID subunit 2</fullName>
    </recommendedName>
    <alternativeName>
        <fullName evidence="8">TBP-associated factor 150 kDa</fullName>
    </alternativeName>
    <alternativeName>
        <fullName evidence="7">Transcription initiation factor TFIID 150 kDa subunit</fullName>
    </alternativeName>
</protein>
<organism evidence="11 12">
    <name type="scientific">Naja naja</name>
    <name type="common">Indian cobra</name>
    <dbReference type="NCBI Taxonomy" id="35670"/>
    <lineage>
        <taxon>Eukaryota</taxon>
        <taxon>Metazoa</taxon>
        <taxon>Chordata</taxon>
        <taxon>Craniata</taxon>
        <taxon>Vertebrata</taxon>
        <taxon>Euteleostomi</taxon>
        <taxon>Lepidosauria</taxon>
        <taxon>Squamata</taxon>
        <taxon>Bifurcata</taxon>
        <taxon>Unidentata</taxon>
        <taxon>Episquamata</taxon>
        <taxon>Toxicofera</taxon>
        <taxon>Serpentes</taxon>
        <taxon>Colubroidea</taxon>
        <taxon>Elapidae</taxon>
        <taxon>Elapinae</taxon>
        <taxon>Naja</taxon>
    </lineage>
</organism>
<keyword evidence="6" id="KW-0539">Nucleus</keyword>
<feature type="domain" description="Transcription initiation factor TFIID subunit 2 Ig-like" evidence="9">
    <location>
        <begin position="496"/>
        <end position="613"/>
    </location>
</feature>
<dbReference type="GO" id="GO:0000976">
    <property type="term" value="F:transcription cis-regulatory region binding"/>
    <property type="evidence" value="ECO:0007669"/>
    <property type="project" value="TreeGrafter"/>
</dbReference>
<evidence type="ECO:0000313" key="11">
    <source>
        <dbReference type="Ensembl" id="ENSNNAP00000026556.1"/>
    </source>
</evidence>
<comment type="subcellular location">
    <subcellularLocation>
        <location evidence="1">Nucleus</location>
    </subcellularLocation>
</comment>
<dbReference type="FunFam" id="1.10.390.10:FF:000005">
    <property type="entry name" value="transcription initiation factor TFIID subunit 2 isoform X1"/>
    <property type="match status" value="1"/>
</dbReference>
<dbReference type="Pfam" id="PF25577">
    <property type="entry name" value="TPR_TAF2_C"/>
    <property type="match status" value="1"/>
</dbReference>
<evidence type="ECO:0000313" key="12">
    <source>
        <dbReference type="Proteomes" id="UP000694559"/>
    </source>
</evidence>
<dbReference type="GO" id="GO:0016251">
    <property type="term" value="F:RNA polymerase II general transcription initiation factor activity"/>
    <property type="evidence" value="ECO:0007669"/>
    <property type="project" value="TreeGrafter"/>
</dbReference>
<dbReference type="PANTHER" id="PTHR15137:SF9">
    <property type="entry name" value="TRANSCRIPTION INITIATION FACTOR TFIID SUBUNIT 2"/>
    <property type="match status" value="1"/>
</dbReference>
<dbReference type="SUPFAM" id="SSF63737">
    <property type="entry name" value="Leukotriene A4 hydrolase N-terminal domain"/>
    <property type="match status" value="1"/>
</dbReference>
<dbReference type="AlphaFoldDB" id="A0A8C6YBK2"/>
<dbReference type="Proteomes" id="UP000694559">
    <property type="component" value="Unplaced"/>
</dbReference>
<dbReference type="InterPro" id="IPR016024">
    <property type="entry name" value="ARM-type_fold"/>
</dbReference>
<evidence type="ECO:0000256" key="4">
    <source>
        <dbReference type="ARBA" id="ARBA00023015"/>
    </source>
</evidence>
<evidence type="ECO:0000256" key="1">
    <source>
        <dbReference type="ARBA" id="ARBA00004123"/>
    </source>
</evidence>
<keyword evidence="12" id="KW-1185">Reference proteome</keyword>
<dbReference type="SUPFAM" id="SSF48371">
    <property type="entry name" value="ARM repeat"/>
    <property type="match status" value="1"/>
</dbReference>
<reference evidence="11" key="1">
    <citation type="submission" date="2025-08" db="UniProtKB">
        <authorList>
            <consortium name="Ensembl"/>
        </authorList>
    </citation>
    <scope>IDENTIFICATION</scope>
</reference>
<evidence type="ECO:0000256" key="7">
    <source>
        <dbReference type="ARBA" id="ARBA00033345"/>
    </source>
</evidence>
<sequence length="1070" mass="122751">MQMYQHCINIVSFVWGYVELTIFPTVANLNRIKLNSKQCRIYRVRVNDLEAAFIYNDPTLEVCHSESKQRNLNYFSNAYAAAVSAVDPDAGNGELCIKVPSELWKHADELKVLKIHINFSLDQPKGGLHFVVPNVEGSLAERGAHVFSCGYQNSTRFWFPCVDSYSELCTWKLEYTVDATMVAVSNGDLVETVYTHDMRKKTFHYMLPIPTAASNISLAIGPFEILVDPYMHEVTHFCLPQLLPLLKHTTSYLHEVFEFYEEILTCRYPFSCFKTVFVDEAYVEVAAYASMSIFSTNLLHSAMIIDETPLTRRCLAEALAQQFFGCFISRMSWSDEWVLKGISGYIYGLWMKKTFGVNEYRHWIKEELDKIVAYELKTGGVLLHPIFGGGKEKDNPASHLHFSIKHPHTLSWEYYTMFQCKAHLVMRLIENRISMEFMLQVFNKLLSLASTASSQKFQSHMWSQMLVSTSGFLKSISNVSGKDIQPLIKQWVDQSSVVKFYGSFAFNRKRNVLELEIKQDYTSPGTQKYVGPLKVTVQELDGSFNHTLQIEESSLKHDIPCHSKSRRNKKKKIPLMNGEEVDMDLSAMDADSPLLWIRIDPDMSVLRKVEFEQADFMWQYQLRYERDVVAQEESILALQKFPTPASRLALTDILEQEQCFYRVRIMACFCLAKIANFMVSTWTGPPAMKSLFTRMFCCKSCPNIVKTNNFMNFQSYFLQKTMPVAMALLRDVHNLCPKEVLMFILDLIKYNDNRKNKFSDNYYRAELIDALANSVTPAVSVNNEARTLDNLNPDVRLILEEITRFLNMEKLLPSYRHTITVSCLNAIRILQKNGHVPSDPAVFKSYAEYGHFVGRIIYEELQWLLNMVQNDPVPYVRHKILNMLTKNPPFTKNMESPLCNEALVDQLWKLMNSGTCHDWRLRCGAVDLYFTLFGLSRPSCLPLPELGLVLNLKEKKAVLNPTIIPEPGANGPEPPNNPNSLGQIVGFQSTFSNSQEEEEIDMDTVHDSQAFIYHHLNMLERPSTPGYAAEVQFLYISVEILSHPGHGCPNDSAGHLHFFLKVLFFQKEQT</sequence>
<keyword evidence="4" id="KW-0805">Transcription regulation</keyword>
<evidence type="ECO:0000256" key="5">
    <source>
        <dbReference type="ARBA" id="ARBA00023163"/>
    </source>
</evidence>
<name>A0A8C6YBK2_NAJNA</name>
<dbReference type="Ensembl" id="ENSNNAT00000027837.1">
    <property type="protein sequence ID" value="ENSNNAP00000026556.1"/>
    <property type="gene ID" value="ENSNNAG00000016720.1"/>
</dbReference>
<dbReference type="Pfam" id="PF25316">
    <property type="entry name" value="TAF2_3rd"/>
    <property type="match status" value="1"/>
</dbReference>
<dbReference type="GO" id="GO:0003682">
    <property type="term" value="F:chromatin binding"/>
    <property type="evidence" value="ECO:0007669"/>
    <property type="project" value="TreeGrafter"/>
</dbReference>
<dbReference type="Gene3D" id="1.10.390.10">
    <property type="entry name" value="Neutral Protease Domain 2"/>
    <property type="match status" value="1"/>
</dbReference>
<accession>A0A8C6YBK2</accession>
<dbReference type="PANTHER" id="PTHR15137">
    <property type="entry name" value="TRANSCRIPTION INITIATION FACTOR TFIID"/>
    <property type="match status" value="1"/>
</dbReference>
<feature type="domain" description="Transcription initiation factor TFIID subunit 2 TPR repeats" evidence="10">
    <location>
        <begin position="615"/>
        <end position="958"/>
    </location>
</feature>
<comment type="similarity">
    <text evidence="2">Belongs to the TAF2 family.</text>
</comment>
<evidence type="ECO:0000259" key="10">
    <source>
        <dbReference type="Pfam" id="PF25577"/>
    </source>
</evidence>
<dbReference type="OrthoDB" id="308861at2759"/>
<dbReference type="InterPro" id="IPR037813">
    <property type="entry name" value="TAF2"/>
</dbReference>
<dbReference type="GO" id="GO:0005669">
    <property type="term" value="C:transcription factor TFIID complex"/>
    <property type="evidence" value="ECO:0007669"/>
    <property type="project" value="InterPro"/>
</dbReference>
<dbReference type="GO" id="GO:0051123">
    <property type="term" value="P:RNA polymerase II preinitiation complex assembly"/>
    <property type="evidence" value="ECO:0007669"/>
    <property type="project" value="UniProtKB-ARBA"/>
</dbReference>
<dbReference type="InterPro" id="IPR057345">
    <property type="entry name" value="Ig-like_TAF2"/>
</dbReference>